<dbReference type="EMBL" id="BSFP01000155">
    <property type="protein sequence ID" value="GLL08520.1"/>
    <property type="molecule type" value="Genomic_DNA"/>
</dbReference>
<gene>
    <name evidence="1" type="ORF">GCM10017581_102870</name>
</gene>
<sequence length="78" mass="8523">MTLTEHGPIRYRVAGRLCRPARPTATVQFLMSGFTYDHRYWDSGDRSHVQAAVEAGMATYTVARIGVGVGASARPPTK</sequence>
<dbReference type="Proteomes" id="UP001143480">
    <property type="component" value="Unassembled WGS sequence"/>
</dbReference>
<reference evidence="1" key="1">
    <citation type="journal article" date="2014" name="Int. J. Syst. Evol. Microbiol.">
        <title>Complete genome sequence of Corynebacterium casei LMG S-19264T (=DSM 44701T), isolated from a smear-ripened cheese.</title>
        <authorList>
            <consortium name="US DOE Joint Genome Institute (JGI-PGF)"/>
            <person name="Walter F."/>
            <person name="Albersmeier A."/>
            <person name="Kalinowski J."/>
            <person name="Ruckert C."/>
        </authorList>
    </citation>
    <scope>NUCLEOTIDE SEQUENCE</scope>
    <source>
        <strain evidence="1">VKM Ac-1321</strain>
    </source>
</reference>
<proteinExistence type="predicted"/>
<evidence type="ECO:0000313" key="1">
    <source>
        <dbReference type="EMBL" id="GLL08520.1"/>
    </source>
</evidence>
<reference evidence="1" key="2">
    <citation type="submission" date="2023-01" db="EMBL/GenBank/DDBJ databases">
        <authorList>
            <person name="Sun Q."/>
            <person name="Evtushenko L."/>
        </authorList>
    </citation>
    <scope>NUCLEOTIDE SEQUENCE</scope>
    <source>
        <strain evidence="1">VKM Ac-1321</strain>
    </source>
</reference>
<accession>A0A9W6KWK6</accession>
<dbReference type="AlphaFoldDB" id="A0A9W6KWK6"/>
<keyword evidence="2" id="KW-1185">Reference proteome</keyword>
<comment type="caution">
    <text evidence="1">The sequence shown here is derived from an EMBL/GenBank/DDBJ whole genome shotgun (WGS) entry which is preliminary data.</text>
</comment>
<dbReference type="RefSeq" id="WP_261961810.1">
    <property type="nucleotide sequence ID" value="NZ_BAAAXA010000001.1"/>
</dbReference>
<name>A0A9W6KWK6_9ACTN</name>
<protein>
    <submittedName>
        <fullName evidence="1">Uncharacterized protein</fullName>
    </submittedName>
</protein>
<evidence type="ECO:0000313" key="2">
    <source>
        <dbReference type="Proteomes" id="UP001143480"/>
    </source>
</evidence>
<organism evidence="1 2">
    <name type="scientific">Dactylosporangium matsuzakiense</name>
    <dbReference type="NCBI Taxonomy" id="53360"/>
    <lineage>
        <taxon>Bacteria</taxon>
        <taxon>Bacillati</taxon>
        <taxon>Actinomycetota</taxon>
        <taxon>Actinomycetes</taxon>
        <taxon>Micromonosporales</taxon>
        <taxon>Micromonosporaceae</taxon>
        <taxon>Dactylosporangium</taxon>
    </lineage>
</organism>